<dbReference type="Proteomes" id="UP000604046">
    <property type="component" value="Unassembled WGS sequence"/>
</dbReference>
<gene>
    <name evidence="1" type="ORF">SNAT2548_LOCUS25415</name>
</gene>
<dbReference type="OrthoDB" id="443181at2759"/>
<protein>
    <submittedName>
        <fullName evidence="1">Uncharacterized protein</fullName>
    </submittedName>
</protein>
<keyword evidence="2" id="KW-1185">Reference proteome</keyword>
<evidence type="ECO:0000313" key="1">
    <source>
        <dbReference type="EMBL" id="CAE7458687.1"/>
    </source>
</evidence>
<reference evidence="1" key="1">
    <citation type="submission" date="2021-02" db="EMBL/GenBank/DDBJ databases">
        <authorList>
            <person name="Dougan E. K."/>
            <person name="Rhodes N."/>
            <person name="Thang M."/>
            <person name="Chan C."/>
        </authorList>
    </citation>
    <scope>NUCLEOTIDE SEQUENCE</scope>
</reference>
<dbReference type="EMBL" id="CAJNDS010002392">
    <property type="protein sequence ID" value="CAE7458687.1"/>
    <property type="molecule type" value="Genomic_DNA"/>
</dbReference>
<sequence length="461" mass="52776">MDKKRPVADLDNVPNKRRFRVDALDLFVSGDVSGMRAQRLFHHAALAGSAHVQDLAKPEGCKNSHRDLLRKALKSSLWPKPYETEVLGWDVKSGTEKTMRLAYYLPHEMVHAMLQVSESSDIVALQEETLPSRQDLLEHLRGFETQFGLRDVVALGLWMDGVPFNHDRSQSLECISMNFPSLPKEYQQRLTPEQFLQRQRDEGHEPSVLFSSPGFKSTCCKWDWLHAVDLGISQDFLGACFKHVAETYMPGASFNGQCNELFKQMQTFYKRVEAEDRLNTLTPGMLQKDKKAKKRSWPKLRAKAGETRALVPFCRELVEKYCVTDSDMEVTMRRAARVLESCYDCLHDSVWKREALEARARRFAVLFVKLTSLPEQKLFRAKPKLHAFLEIAASPANPRRTWSYRDESFGHTLSKHAVRRGGEFSMLGVSRAMLQKFAASNPKPPLLRASSVKKRLQTVLY</sequence>
<comment type="caution">
    <text evidence="1">The sequence shown here is derived from an EMBL/GenBank/DDBJ whole genome shotgun (WGS) entry which is preliminary data.</text>
</comment>
<dbReference type="AlphaFoldDB" id="A0A812S2H7"/>
<organism evidence="1 2">
    <name type="scientific">Symbiodinium natans</name>
    <dbReference type="NCBI Taxonomy" id="878477"/>
    <lineage>
        <taxon>Eukaryota</taxon>
        <taxon>Sar</taxon>
        <taxon>Alveolata</taxon>
        <taxon>Dinophyceae</taxon>
        <taxon>Suessiales</taxon>
        <taxon>Symbiodiniaceae</taxon>
        <taxon>Symbiodinium</taxon>
    </lineage>
</organism>
<accession>A0A812S2H7</accession>
<name>A0A812S2H7_9DINO</name>
<evidence type="ECO:0000313" key="2">
    <source>
        <dbReference type="Proteomes" id="UP000604046"/>
    </source>
</evidence>
<proteinExistence type="predicted"/>